<feature type="domain" description="GGDEF" evidence="3">
    <location>
        <begin position="294"/>
        <end position="426"/>
    </location>
</feature>
<dbReference type="PANTHER" id="PTHR46663">
    <property type="entry name" value="DIGUANYLATE CYCLASE DGCT-RELATED"/>
    <property type="match status" value="1"/>
</dbReference>
<evidence type="ECO:0000256" key="1">
    <source>
        <dbReference type="SAM" id="Phobius"/>
    </source>
</evidence>
<dbReference type="InterPro" id="IPR029787">
    <property type="entry name" value="Nucleotide_cyclase"/>
</dbReference>
<dbReference type="InterPro" id="IPR003660">
    <property type="entry name" value="HAMP_dom"/>
</dbReference>
<evidence type="ECO:0000313" key="5">
    <source>
        <dbReference type="Proteomes" id="UP001195903"/>
    </source>
</evidence>
<keyword evidence="1" id="KW-1133">Transmembrane helix</keyword>
<organism evidence="4 5">
    <name type="scientific">Shewanella jiangmenensis</name>
    <dbReference type="NCBI Taxonomy" id="2837387"/>
    <lineage>
        <taxon>Bacteria</taxon>
        <taxon>Pseudomonadati</taxon>
        <taxon>Pseudomonadota</taxon>
        <taxon>Gammaproteobacteria</taxon>
        <taxon>Alteromonadales</taxon>
        <taxon>Shewanellaceae</taxon>
        <taxon>Shewanella</taxon>
    </lineage>
</organism>
<dbReference type="SMART" id="SM00267">
    <property type="entry name" value="GGDEF"/>
    <property type="match status" value="1"/>
</dbReference>
<dbReference type="PROSITE" id="PS50887">
    <property type="entry name" value="GGDEF"/>
    <property type="match status" value="1"/>
</dbReference>
<dbReference type="RefSeq" id="WP_214507738.1">
    <property type="nucleotide sequence ID" value="NZ_JAHEPS010000005.1"/>
</dbReference>
<dbReference type="EC" id="2.7.7.65" evidence="4"/>
<keyword evidence="1" id="KW-0472">Membrane</keyword>
<dbReference type="InterPro" id="IPR043128">
    <property type="entry name" value="Rev_trsase/Diguanyl_cyclase"/>
</dbReference>
<dbReference type="Pfam" id="PF00990">
    <property type="entry name" value="GGDEF"/>
    <property type="match status" value="1"/>
</dbReference>
<evidence type="ECO:0000259" key="3">
    <source>
        <dbReference type="PROSITE" id="PS50887"/>
    </source>
</evidence>
<dbReference type="PANTHER" id="PTHR46663:SF2">
    <property type="entry name" value="GGDEF DOMAIN-CONTAINING PROTEIN"/>
    <property type="match status" value="1"/>
</dbReference>
<sequence>MTLAGRLKLSVSLSVMVLGVLGVLIGYLYELVVRGYEQSDAYQRIQITLSQMAGELWQVQQLKLLDARENALQLSNELNMQLRELNAVGVNAGYLDHLSRSNESLRLLLNLYPDELKTASSERLELLNARLNSLQLSMQEEATELRHRMAQTRYGSIQSLIISVSALVLLTMVSAIMFHLHTLQLFKAGMASLKTGIIRAASGDLDSRILEKSPIPEFEELNHQFNLMKQELQVLTISRDELQRVVDSKTQLLKQQTEELKYEAEHDALTGVYSRYAFNSLLEQTLLRLERTGGTGAMLFIDIDKFKPINDNYGHAIGDHVLITIAQRISHTIRKSDMVARIGGDEFLVWLEPIEDALQLNIVISKLLTQLHQDILFQNIHLLIDVSIGVSFYPKDGTKIEELMEIADKNMYACKRGETQSSSLLPKA</sequence>
<comment type="caution">
    <text evidence="4">The sequence shown here is derived from an EMBL/GenBank/DDBJ whole genome shotgun (WGS) entry which is preliminary data.</text>
</comment>
<keyword evidence="4" id="KW-0808">Transferase</keyword>
<dbReference type="SUPFAM" id="SSF55073">
    <property type="entry name" value="Nucleotide cyclase"/>
    <property type="match status" value="1"/>
</dbReference>
<keyword evidence="5" id="KW-1185">Reference proteome</keyword>
<feature type="transmembrane region" description="Helical" evidence="1">
    <location>
        <begin position="7"/>
        <end position="29"/>
    </location>
</feature>
<dbReference type="Proteomes" id="UP001195903">
    <property type="component" value="Unassembled WGS sequence"/>
</dbReference>
<dbReference type="GO" id="GO:0052621">
    <property type="term" value="F:diguanylate cyclase activity"/>
    <property type="evidence" value="ECO:0007669"/>
    <property type="project" value="UniProtKB-EC"/>
</dbReference>
<protein>
    <submittedName>
        <fullName evidence="4">Diguanylate cyclase</fullName>
        <ecNumber evidence="4">2.7.7.65</ecNumber>
    </submittedName>
</protein>
<reference evidence="4 5" key="1">
    <citation type="submission" date="2021-05" db="EMBL/GenBank/DDBJ databases">
        <title>Shewanella sp. JM162201.</title>
        <authorList>
            <person name="Xu S."/>
            <person name="Li A."/>
        </authorList>
    </citation>
    <scope>NUCLEOTIDE SEQUENCE [LARGE SCALE GENOMIC DNA]</scope>
    <source>
        <strain evidence="4 5">JM162201</strain>
    </source>
</reference>
<evidence type="ECO:0000313" key="4">
    <source>
        <dbReference type="EMBL" id="MBT1445541.1"/>
    </source>
</evidence>
<keyword evidence="1" id="KW-0812">Transmembrane</keyword>
<accession>A0ABS5V6T4</accession>
<dbReference type="CDD" id="cd01949">
    <property type="entry name" value="GGDEF"/>
    <property type="match status" value="1"/>
</dbReference>
<dbReference type="EMBL" id="JAHEPS010000005">
    <property type="protein sequence ID" value="MBT1445541.1"/>
    <property type="molecule type" value="Genomic_DNA"/>
</dbReference>
<evidence type="ECO:0000259" key="2">
    <source>
        <dbReference type="PROSITE" id="PS50885"/>
    </source>
</evidence>
<dbReference type="Gene3D" id="3.30.70.270">
    <property type="match status" value="1"/>
</dbReference>
<feature type="domain" description="HAMP" evidence="2">
    <location>
        <begin position="184"/>
        <end position="237"/>
    </location>
</feature>
<keyword evidence="4" id="KW-0548">Nucleotidyltransferase</keyword>
<dbReference type="Pfam" id="PF00672">
    <property type="entry name" value="HAMP"/>
    <property type="match status" value="1"/>
</dbReference>
<name>A0ABS5V6T4_9GAMM</name>
<proteinExistence type="predicted"/>
<dbReference type="PROSITE" id="PS50885">
    <property type="entry name" value="HAMP"/>
    <property type="match status" value="1"/>
</dbReference>
<dbReference type="NCBIfam" id="TIGR00254">
    <property type="entry name" value="GGDEF"/>
    <property type="match status" value="1"/>
</dbReference>
<dbReference type="InterPro" id="IPR000160">
    <property type="entry name" value="GGDEF_dom"/>
</dbReference>
<feature type="transmembrane region" description="Helical" evidence="1">
    <location>
        <begin position="157"/>
        <end position="180"/>
    </location>
</feature>
<dbReference type="InterPro" id="IPR052163">
    <property type="entry name" value="DGC-Regulatory_Protein"/>
</dbReference>
<gene>
    <name evidence="4" type="ORF">KJI95_13545</name>
</gene>